<proteinExistence type="predicted"/>
<dbReference type="EMBL" id="BART01002586">
    <property type="protein sequence ID" value="GAG64487.1"/>
    <property type="molecule type" value="Genomic_DNA"/>
</dbReference>
<feature type="non-terminal residue" evidence="1">
    <location>
        <position position="1"/>
    </location>
</feature>
<gene>
    <name evidence="1" type="ORF">S01H4_07784</name>
</gene>
<evidence type="ECO:0000313" key="1">
    <source>
        <dbReference type="EMBL" id="GAG64487.1"/>
    </source>
</evidence>
<sequence>ATYLKFPYRIHWGKIKVKLGGCQSIWSLRNPEGSGGKLF</sequence>
<comment type="caution">
    <text evidence="1">The sequence shown here is derived from an EMBL/GenBank/DDBJ whole genome shotgun (WGS) entry which is preliminary data.</text>
</comment>
<protein>
    <submittedName>
        <fullName evidence="1">Uncharacterized protein</fullName>
    </submittedName>
</protein>
<reference evidence="1" key="1">
    <citation type="journal article" date="2014" name="Front. Microbiol.">
        <title>High frequency of phylogenetically diverse reductive dehalogenase-homologous genes in deep subseafloor sedimentary metagenomes.</title>
        <authorList>
            <person name="Kawai M."/>
            <person name="Futagami T."/>
            <person name="Toyoda A."/>
            <person name="Takaki Y."/>
            <person name="Nishi S."/>
            <person name="Hori S."/>
            <person name="Arai W."/>
            <person name="Tsubouchi T."/>
            <person name="Morono Y."/>
            <person name="Uchiyama I."/>
            <person name="Ito T."/>
            <person name="Fujiyama A."/>
            <person name="Inagaki F."/>
            <person name="Takami H."/>
        </authorList>
    </citation>
    <scope>NUCLEOTIDE SEQUENCE</scope>
    <source>
        <strain evidence="1">Expedition CK06-06</strain>
    </source>
</reference>
<organism evidence="1">
    <name type="scientific">marine sediment metagenome</name>
    <dbReference type="NCBI Taxonomy" id="412755"/>
    <lineage>
        <taxon>unclassified sequences</taxon>
        <taxon>metagenomes</taxon>
        <taxon>ecological metagenomes</taxon>
    </lineage>
</organism>
<name>X1A2T8_9ZZZZ</name>
<accession>X1A2T8</accession>
<dbReference type="AlphaFoldDB" id="X1A2T8"/>